<keyword evidence="7" id="KW-1185">Reference proteome</keyword>
<feature type="compositionally biased region" description="Polar residues" evidence="4">
    <location>
        <begin position="13"/>
        <end position="25"/>
    </location>
</feature>
<sequence length="472" mass="52283">MVQPYYPPGDAFSTATLHSSRTSGDSAYEAPAPQPISYDSSSSSQYISNNEYSQSMSLQHPVINHALQVNTPPPTLDESIPGGADTATLRWRSLSTRRPARGKVRVARDTRSRRRQVTKERPDLPGPLSELTKHMTQVPVKDMGAWVHRSMEVRRQEVAKKNGKVARPMNSFMLYRSAYAERTKQWISQNNHQEVSAAAGISWKLEPPEVREKYEMLANIEKKNHVKAHPGYRFSPSKDKKKRPTSADGRRNLNAARNTPESSPDLAHVRDLSYSEVDGGWDSRVSTPFSFIEQTLPAGSYLSSSWQTSNHGRSAPGLMPSHEPTPYITQSSAHHSLIGAHVEDVRFERVGLRDPQYPSSTALAGLPGAAHHDLLQPPTLAPAPGRADGQLDPQLLSFQHDAPSTSYYSVWQEAPSTNTYLPVTTTLSPGTVTYPVESAYHWDSSQDTTSLDTSTAISEFDHWINPQASAYS</sequence>
<dbReference type="Gene3D" id="1.10.30.10">
    <property type="entry name" value="High mobility group box domain"/>
    <property type="match status" value="1"/>
</dbReference>
<feature type="compositionally biased region" description="Basic residues" evidence="4">
    <location>
        <begin position="107"/>
        <end position="116"/>
    </location>
</feature>
<protein>
    <recommendedName>
        <fullName evidence="5">HMG box domain-containing protein</fullName>
    </recommendedName>
</protein>
<accession>A0AAD4GYZ5</accession>
<feature type="region of interest" description="Disordered" evidence="4">
    <location>
        <begin position="107"/>
        <end position="130"/>
    </location>
</feature>
<evidence type="ECO:0000256" key="2">
    <source>
        <dbReference type="ARBA" id="ARBA00023242"/>
    </source>
</evidence>
<dbReference type="GO" id="GO:0005634">
    <property type="term" value="C:nucleus"/>
    <property type="evidence" value="ECO:0007669"/>
    <property type="project" value="UniProtKB-UniRule"/>
</dbReference>
<dbReference type="Proteomes" id="UP001194746">
    <property type="component" value="Unassembled WGS sequence"/>
</dbReference>
<evidence type="ECO:0000313" key="7">
    <source>
        <dbReference type="Proteomes" id="UP001194746"/>
    </source>
</evidence>
<evidence type="ECO:0000256" key="4">
    <source>
        <dbReference type="SAM" id="MobiDB-lite"/>
    </source>
</evidence>
<dbReference type="GO" id="GO:0000981">
    <property type="term" value="F:DNA-binding transcription factor activity, RNA polymerase II-specific"/>
    <property type="evidence" value="ECO:0007669"/>
    <property type="project" value="TreeGrafter"/>
</dbReference>
<dbReference type="SUPFAM" id="SSF47095">
    <property type="entry name" value="HMG-box"/>
    <property type="match status" value="1"/>
</dbReference>
<dbReference type="CDD" id="cd01389">
    <property type="entry name" value="HMG-box_ROX1-like"/>
    <property type="match status" value="1"/>
</dbReference>
<evidence type="ECO:0000313" key="6">
    <source>
        <dbReference type="EMBL" id="KAF9895439.1"/>
    </source>
</evidence>
<organism evidence="6 7">
    <name type="scientific">Aspergillus nanangensis</name>
    <dbReference type="NCBI Taxonomy" id="2582783"/>
    <lineage>
        <taxon>Eukaryota</taxon>
        <taxon>Fungi</taxon>
        <taxon>Dikarya</taxon>
        <taxon>Ascomycota</taxon>
        <taxon>Pezizomycotina</taxon>
        <taxon>Eurotiomycetes</taxon>
        <taxon>Eurotiomycetidae</taxon>
        <taxon>Eurotiales</taxon>
        <taxon>Aspergillaceae</taxon>
        <taxon>Aspergillus</taxon>
        <taxon>Aspergillus subgen. Circumdati</taxon>
    </lineage>
</organism>
<evidence type="ECO:0000256" key="3">
    <source>
        <dbReference type="PROSITE-ProRule" id="PRU00267"/>
    </source>
</evidence>
<dbReference type="AlphaFoldDB" id="A0AAD4GYZ5"/>
<feature type="region of interest" description="Disordered" evidence="4">
    <location>
        <begin position="1"/>
        <end position="46"/>
    </location>
</feature>
<comment type="caution">
    <text evidence="6">The sequence shown here is derived from an EMBL/GenBank/DDBJ whole genome shotgun (WGS) entry which is preliminary data.</text>
</comment>
<dbReference type="EMBL" id="VCAU01000001">
    <property type="protein sequence ID" value="KAF9895439.1"/>
    <property type="molecule type" value="Genomic_DNA"/>
</dbReference>
<evidence type="ECO:0000259" key="5">
    <source>
        <dbReference type="PROSITE" id="PS50118"/>
    </source>
</evidence>
<dbReference type="PANTHER" id="PTHR45789:SF2">
    <property type="entry name" value="FI18025P1"/>
    <property type="match status" value="1"/>
</dbReference>
<feature type="DNA-binding region" description="HMG box" evidence="3">
    <location>
        <begin position="165"/>
        <end position="233"/>
    </location>
</feature>
<dbReference type="PANTHER" id="PTHR45789">
    <property type="entry name" value="FI18025P1"/>
    <property type="match status" value="1"/>
</dbReference>
<feature type="region of interest" description="Disordered" evidence="4">
    <location>
        <begin position="227"/>
        <end position="267"/>
    </location>
</feature>
<dbReference type="InterPro" id="IPR051356">
    <property type="entry name" value="SOX/SOX-like_TF"/>
</dbReference>
<keyword evidence="1 3" id="KW-0238">DNA-binding</keyword>
<dbReference type="InterPro" id="IPR009071">
    <property type="entry name" value="HMG_box_dom"/>
</dbReference>
<reference evidence="6" key="1">
    <citation type="journal article" date="2019" name="Beilstein J. Org. Chem.">
        <title>Nanangenines: drimane sesquiterpenoids as the dominant metabolite cohort of a novel Australian fungus, Aspergillus nanangensis.</title>
        <authorList>
            <person name="Lacey H.J."/>
            <person name="Gilchrist C.L.M."/>
            <person name="Crombie A."/>
            <person name="Kalaitzis J.A."/>
            <person name="Vuong D."/>
            <person name="Rutledge P.J."/>
            <person name="Turner P."/>
            <person name="Pitt J.I."/>
            <person name="Lacey E."/>
            <person name="Chooi Y.H."/>
            <person name="Piggott A.M."/>
        </authorList>
    </citation>
    <scope>NUCLEOTIDE SEQUENCE</scope>
    <source>
        <strain evidence="6">MST-FP2251</strain>
    </source>
</reference>
<feature type="compositionally biased region" description="Low complexity" evidence="4">
    <location>
        <begin position="36"/>
        <end position="46"/>
    </location>
</feature>
<dbReference type="SMART" id="SM00398">
    <property type="entry name" value="HMG"/>
    <property type="match status" value="1"/>
</dbReference>
<proteinExistence type="predicted"/>
<gene>
    <name evidence="6" type="ORF">FE257_000345</name>
</gene>
<dbReference type="PROSITE" id="PS50118">
    <property type="entry name" value="HMG_BOX_2"/>
    <property type="match status" value="1"/>
</dbReference>
<keyword evidence="2 3" id="KW-0539">Nucleus</keyword>
<reference evidence="6" key="2">
    <citation type="submission" date="2020-02" db="EMBL/GenBank/DDBJ databases">
        <authorList>
            <person name="Gilchrist C.L.M."/>
            <person name="Chooi Y.-H."/>
        </authorList>
    </citation>
    <scope>NUCLEOTIDE SEQUENCE</scope>
    <source>
        <strain evidence="6">MST-FP2251</strain>
    </source>
</reference>
<dbReference type="Pfam" id="PF00505">
    <property type="entry name" value="HMG_box"/>
    <property type="match status" value="1"/>
</dbReference>
<evidence type="ECO:0000256" key="1">
    <source>
        <dbReference type="ARBA" id="ARBA00023125"/>
    </source>
</evidence>
<name>A0AAD4GYZ5_ASPNN</name>
<dbReference type="InterPro" id="IPR036910">
    <property type="entry name" value="HMG_box_dom_sf"/>
</dbReference>
<dbReference type="GO" id="GO:0000978">
    <property type="term" value="F:RNA polymerase II cis-regulatory region sequence-specific DNA binding"/>
    <property type="evidence" value="ECO:0007669"/>
    <property type="project" value="TreeGrafter"/>
</dbReference>
<feature type="domain" description="HMG box" evidence="5">
    <location>
        <begin position="165"/>
        <end position="233"/>
    </location>
</feature>